<keyword evidence="2" id="KW-0813">Transport</keyword>
<dbReference type="Gene3D" id="3.10.105.10">
    <property type="entry name" value="Dipeptide-binding Protein, Domain 3"/>
    <property type="match status" value="1"/>
</dbReference>
<dbReference type="PANTHER" id="PTHR30290">
    <property type="entry name" value="PERIPLASMIC BINDING COMPONENT OF ABC TRANSPORTER"/>
    <property type="match status" value="1"/>
</dbReference>
<dbReference type="Gene3D" id="3.40.190.10">
    <property type="entry name" value="Periplasmic binding protein-like II"/>
    <property type="match status" value="1"/>
</dbReference>
<dbReference type="InterPro" id="IPR039424">
    <property type="entry name" value="SBP_5"/>
</dbReference>
<evidence type="ECO:0000256" key="4">
    <source>
        <dbReference type="SAM" id="SignalP"/>
    </source>
</evidence>
<dbReference type="EMBL" id="CP001823">
    <property type="protein sequence ID" value="ACZ38892.1"/>
    <property type="molecule type" value="Genomic_DNA"/>
</dbReference>
<dbReference type="AlphaFoldDB" id="D1C3S5"/>
<dbReference type="CDD" id="cd08513">
    <property type="entry name" value="PBP2_thermophilic_Hb8_like"/>
    <property type="match status" value="1"/>
</dbReference>
<dbReference type="RefSeq" id="WP_012871939.1">
    <property type="nucleotide sequence ID" value="NC_013523.1"/>
</dbReference>
<dbReference type="Gene3D" id="3.90.76.10">
    <property type="entry name" value="Dipeptide-binding Protein, Domain 1"/>
    <property type="match status" value="1"/>
</dbReference>
<dbReference type="PIRSF" id="PIRSF002741">
    <property type="entry name" value="MppA"/>
    <property type="match status" value="1"/>
</dbReference>
<name>D1C3S5_SPHTD</name>
<dbReference type="KEGG" id="sti:Sthe_1457"/>
<evidence type="ECO:0000313" key="6">
    <source>
        <dbReference type="EMBL" id="ACZ38892.1"/>
    </source>
</evidence>
<dbReference type="GO" id="GO:0043190">
    <property type="term" value="C:ATP-binding cassette (ABC) transporter complex"/>
    <property type="evidence" value="ECO:0007669"/>
    <property type="project" value="InterPro"/>
</dbReference>
<evidence type="ECO:0000256" key="3">
    <source>
        <dbReference type="ARBA" id="ARBA00022729"/>
    </source>
</evidence>
<reference evidence="6 7" key="2">
    <citation type="journal article" date="2010" name="Stand. Genomic Sci.">
        <title>Complete genome sequence of Desulfohalobium retbaense type strain (HR(100)).</title>
        <authorList>
            <person name="Spring S."/>
            <person name="Nolan M."/>
            <person name="Lapidus A."/>
            <person name="Glavina Del Rio T."/>
            <person name="Copeland A."/>
            <person name="Tice H."/>
            <person name="Cheng J.F."/>
            <person name="Lucas S."/>
            <person name="Land M."/>
            <person name="Chen F."/>
            <person name="Bruce D."/>
            <person name="Goodwin L."/>
            <person name="Pitluck S."/>
            <person name="Ivanova N."/>
            <person name="Mavromatis K."/>
            <person name="Mikhailova N."/>
            <person name="Pati A."/>
            <person name="Chen A."/>
            <person name="Palaniappan K."/>
            <person name="Hauser L."/>
            <person name="Chang Y.J."/>
            <person name="Jeffries C.D."/>
            <person name="Munk C."/>
            <person name="Kiss H."/>
            <person name="Chain P."/>
            <person name="Han C."/>
            <person name="Brettin T."/>
            <person name="Detter J.C."/>
            <person name="Schuler E."/>
            <person name="Goker M."/>
            <person name="Rohde M."/>
            <person name="Bristow J."/>
            <person name="Eisen J.A."/>
            <person name="Markowitz V."/>
            <person name="Hugenholtz P."/>
            <person name="Kyrpides N.C."/>
            <person name="Klenk H.P."/>
        </authorList>
    </citation>
    <scope>NUCLEOTIDE SEQUENCE [LARGE SCALE GENOMIC DNA]</scope>
    <source>
        <strain evidence="7">ATCC 49802 / DSM 20745 / S 6022</strain>
    </source>
</reference>
<dbReference type="Pfam" id="PF00496">
    <property type="entry name" value="SBP_bac_5"/>
    <property type="match status" value="1"/>
</dbReference>
<dbReference type="GO" id="GO:1904680">
    <property type="term" value="F:peptide transmembrane transporter activity"/>
    <property type="evidence" value="ECO:0007669"/>
    <property type="project" value="TreeGrafter"/>
</dbReference>
<dbReference type="GO" id="GO:0030288">
    <property type="term" value="C:outer membrane-bounded periplasmic space"/>
    <property type="evidence" value="ECO:0007669"/>
    <property type="project" value="UniProtKB-ARBA"/>
</dbReference>
<dbReference type="Proteomes" id="UP000002027">
    <property type="component" value="Chromosome 1"/>
</dbReference>
<evidence type="ECO:0000256" key="1">
    <source>
        <dbReference type="ARBA" id="ARBA00005695"/>
    </source>
</evidence>
<dbReference type="PANTHER" id="PTHR30290:SF9">
    <property type="entry name" value="OLIGOPEPTIDE-BINDING PROTEIN APPA"/>
    <property type="match status" value="1"/>
</dbReference>
<evidence type="ECO:0000313" key="7">
    <source>
        <dbReference type="Proteomes" id="UP000002027"/>
    </source>
</evidence>
<feature type="chain" id="PRO_5003021897" evidence="4">
    <location>
        <begin position="26"/>
        <end position="592"/>
    </location>
</feature>
<protein>
    <submittedName>
        <fullName evidence="6">Extracellular solute-binding protein family 5</fullName>
    </submittedName>
</protein>
<evidence type="ECO:0000256" key="2">
    <source>
        <dbReference type="ARBA" id="ARBA00022448"/>
    </source>
</evidence>
<accession>D1C3S5</accession>
<dbReference type="InterPro" id="IPR000914">
    <property type="entry name" value="SBP_5_dom"/>
</dbReference>
<feature type="domain" description="Solute-binding protein family 5" evidence="5">
    <location>
        <begin position="116"/>
        <end position="456"/>
    </location>
</feature>
<dbReference type="eggNOG" id="COG0747">
    <property type="taxonomic scope" value="Bacteria"/>
</dbReference>
<reference evidence="7" key="1">
    <citation type="submission" date="2009-11" db="EMBL/GenBank/DDBJ databases">
        <title>The complete chromosome 1 of Sphaerobacter thermophilus DSM 20745.</title>
        <authorList>
            <person name="Lucas S."/>
            <person name="Copeland A."/>
            <person name="Lapidus A."/>
            <person name="Glavina del Rio T."/>
            <person name="Dalin E."/>
            <person name="Tice H."/>
            <person name="Bruce D."/>
            <person name="Goodwin L."/>
            <person name="Pitluck S."/>
            <person name="Kyrpides N."/>
            <person name="Mavromatis K."/>
            <person name="Ivanova N."/>
            <person name="Mikhailova N."/>
            <person name="LaButti K.M."/>
            <person name="Clum A."/>
            <person name="Sun H.I."/>
            <person name="Brettin T."/>
            <person name="Detter J.C."/>
            <person name="Han C."/>
            <person name="Larimer F."/>
            <person name="Land M."/>
            <person name="Hauser L."/>
            <person name="Markowitz V."/>
            <person name="Cheng J.F."/>
            <person name="Hugenholtz P."/>
            <person name="Woyke T."/>
            <person name="Wu D."/>
            <person name="Steenblock K."/>
            <person name="Schneider S."/>
            <person name="Pukall R."/>
            <person name="Goeker M."/>
            <person name="Klenk H.P."/>
            <person name="Eisen J.A."/>
        </authorList>
    </citation>
    <scope>NUCLEOTIDE SEQUENCE [LARGE SCALE GENOMIC DNA]</scope>
    <source>
        <strain evidence="7">ATCC 49802 / DSM 20745 / S 6022</strain>
    </source>
</reference>
<keyword evidence="7" id="KW-1185">Reference proteome</keyword>
<dbReference type="STRING" id="479434.Sthe_1457"/>
<proteinExistence type="inferred from homology"/>
<comment type="similarity">
    <text evidence="1">Belongs to the bacterial solute-binding protein 5 family.</text>
</comment>
<dbReference type="GO" id="GO:0015833">
    <property type="term" value="P:peptide transport"/>
    <property type="evidence" value="ECO:0007669"/>
    <property type="project" value="TreeGrafter"/>
</dbReference>
<evidence type="ECO:0000259" key="5">
    <source>
        <dbReference type="Pfam" id="PF00496"/>
    </source>
</evidence>
<organism evidence="6 7">
    <name type="scientific">Sphaerobacter thermophilus (strain ATCC 49802 / DSM 20745 / KCCM 41009 / NCIMB 13125 / S 6022)</name>
    <dbReference type="NCBI Taxonomy" id="479434"/>
    <lineage>
        <taxon>Bacteria</taxon>
        <taxon>Pseudomonadati</taxon>
        <taxon>Thermomicrobiota</taxon>
        <taxon>Thermomicrobia</taxon>
        <taxon>Sphaerobacterales</taxon>
        <taxon>Sphaerobacterineae</taxon>
        <taxon>Sphaerobacteraceae</taxon>
        <taxon>Sphaerobacter</taxon>
    </lineage>
</organism>
<feature type="signal peptide" evidence="4">
    <location>
        <begin position="1"/>
        <end position="25"/>
    </location>
</feature>
<dbReference type="HOGENOM" id="CLU_017028_8_6_0"/>
<dbReference type="InParanoid" id="D1C3S5"/>
<dbReference type="SUPFAM" id="SSF53850">
    <property type="entry name" value="Periplasmic binding protein-like II"/>
    <property type="match status" value="1"/>
</dbReference>
<gene>
    <name evidence="6" type="ordered locus">Sthe_1457</name>
</gene>
<dbReference type="InterPro" id="IPR030678">
    <property type="entry name" value="Peptide/Ni-bd"/>
</dbReference>
<keyword evidence="3 4" id="KW-0732">Signal</keyword>
<sequence>MVASRCWTRVILPLLCLTLILPGCTVRGGTATAPPEATATINALPTTDPTAATPESGGSLIIAIPEEPDTLNVSLTTQRAARWVISSLNARLIRVRSDGTLEPQLLREVPTPENGGITEDGRVYTLRFREELRWSDGEPLDARDFQFTWQALTHPSYPATDRSGWEQIESVEISADYLTATVRLREPSASFLETVLAGSSDSSAGLLLPAHALEETSPQDIPTSGFGQETYVGSGPFRLERWTEGEQLVVERNEHFVGPEPRLERIVFRFVPDPRQAINYLTTGEVDLAVDLPETALPDLAQAPNASYLLTPRGGAVASYAFNLNDPDALDEPHPLFSDPAVRLAIALGFDRLTVVKELLFDQTTVGITPLDHTPWQDPTLAAYPFDPVQAARVLDAAGWTVQPDGIRARDGVRLSFTHTTTLGEDPDSVLRRQIQEAFIEDMRAIGIEVRPHNYPLVQIEGPRGVRATRRFDMIDLIDERRGGPEKLVRLFASDAIPTAADPTGGNAMGYVNSDVDQLLEAQARELDHTERSRKIDRIQRQIHEDVPLIPIYAHLEIDVSRRYVQGLDPGPVSGLWWNPEEWWVNRSEAID</sequence>